<evidence type="ECO:0000313" key="2">
    <source>
        <dbReference type="Proteomes" id="UP000033736"/>
    </source>
</evidence>
<comment type="caution">
    <text evidence="1">The sequence shown here is derived from an EMBL/GenBank/DDBJ whole genome shotgun (WGS) entry which is preliminary data.</text>
</comment>
<gene>
    <name evidence="1" type="ORF">RAT170B_0504</name>
</gene>
<keyword evidence="2" id="KW-1185">Reference proteome</keyword>
<sequence>MKTFYLFVLALTLCSCGIKKPLEAPQKEAKRHCEQTLVSVAISSNILRLLRQITS</sequence>
<name>A0A0F3RGY4_9RICK</name>
<accession>A0A0F3RGY4</accession>
<dbReference type="RefSeq" id="WP_186786266.1">
    <property type="nucleotide sequence ID" value="NZ_LAOQ01000001.1"/>
</dbReference>
<organism evidence="1 2">
    <name type="scientific">Rickettsia argasii T170-B</name>
    <dbReference type="NCBI Taxonomy" id="1268837"/>
    <lineage>
        <taxon>Bacteria</taxon>
        <taxon>Pseudomonadati</taxon>
        <taxon>Pseudomonadota</taxon>
        <taxon>Alphaproteobacteria</taxon>
        <taxon>Rickettsiales</taxon>
        <taxon>Rickettsiaceae</taxon>
        <taxon>Rickettsieae</taxon>
        <taxon>Rickettsia</taxon>
        <taxon>spotted fever group</taxon>
    </lineage>
</organism>
<proteinExistence type="predicted"/>
<dbReference type="AlphaFoldDB" id="A0A0F3RGY4"/>
<dbReference type="PATRIC" id="fig|1268837.3.peg.521"/>
<evidence type="ECO:0000313" key="1">
    <source>
        <dbReference type="EMBL" id="KJW05680.1"/>
    </source>
</evidence>
<evidence type="ECO:0008006" key="3">
    <source>
        <dbReference type="Google" id="ProtNLM"/>
    </source>
</evidence>
<dbReference type="PROSITE" id="PS51257">
    <property type="entry name" value="PROKAR_LIPOPROTEIN"/>
    <property type="match status" value="1"/>
</dbReference>
<dbReference type="EMBL" id="LAOQ01000001">
    <property type="protein sequence ID" value="KJW05680.1"/>
    <property type="molecule type" value="Genomic_DNA"/>
</dbReference>
<reference evidence="1 2" key="1">
    <citation type="submission" date="2015-01" db="EMBL/GenBank/DDBJ databases">
        <title>Genome Sequencing of Rickettsiales /home/snadendla/prok_pipe/test/illegal_ec_num.txt.</title>
        <authorList>
            <person name="Daugherty S.C."/>
            <person name="Su Q."/>
            <person name="Abolude K."/>
            <person name="Beier-Sexton M."/>
            <person name="Carlyon J.A."/>
            <person name="Carter R."/>
            <person name="Day N.P."/>
            <person name="Dumler S.J."/>
            <person name="Dyachenko V."/>
            <person name="Godinez A."/>
            <person name="Kurtti T.J."/>
            <person name="Lichay M."/>
            <person name="Mullins K.E."/>
            <person name="Ott S."/>
            <person name="Pappas-Brown V."/>
            <person name="Paris D.H."/>
            <person name="Patel P."/>
            <person name="Richards A.L."/>
            <person name="Sadzewicz L."/>
            <person name="Sears K."/>
            <person name="Seidman D."/>
            <person name="Sengamalay N."/>
            <person name="Stenos J."/>
            <person name="Tallon L.J."/>
            <person name="Vincent G."/>
            <person name="Fraser C.M."/>
            <person name="Munderloh U."/>
            <person name="Dunning-Hotopp J.C."/>
        </authorList>
    </citation>
    <scope>NUCLEOTIDE SEQUENCE [LARGE SCALE GENOMIC DNA]</scope>
    <source>
        <strain evidence="1 2">T170-B</strain>
    </source>
</reference>
<dbReference type="Proteomes" id="UP000033736">
    <property type="component" value="Unassembled WGS sequence"/>
</dbReference>
<protein>
    <recommendedName>
        <fullName evidence="3">Lipoprotein</fullName>
    </recommendedName>
</protein>